<dbReference type="Gene3D" id="3.90.660.10">
    <property type="match status" value="1"/>
</dbReference>
<evidence type="ECO:0000256" key="5">
    <source>
        <dbReference type="ARBA" id="ARBA00023070"/>
    </source>
</evidence>
<dbReference type="GO" id="GO:0009063">
    <property type="term" value="P:amino acid catabolic process"/>
    <property type="evidence" value="ECO:0007669"/>
    <property type="project" value="TreeGrafter"/>
</dbReference>
<dbReference type="InterPro" id="IPR002937">
    <property type="entry name" value="Amino_oxidase"/>
</dbReference>
<evidence type="ECO:0000256" key="4">
    <source>
        <dbReference type="ARBA" id="ARBA00017871"/>
    </source>
</evidence>
<dbReference type="Gene3D" id="1.20.1440.240">
    <property type="match status" value="1"/>
</dbReference>
<evidence type="ECO:0000256" key="7">
    <source>
        <dbReference type="SAM" id="Phobius"/>
    </source>
</evidence>
<comment type="catalytic activity">
    <reaction evidence="6">
        <text>L-tryptophan + O2 = indole-3-acetamide + CO2 + H2O</text>
        <dbReference type="Rhea" id="RHEA:16165"/>
        <dbReference type="ChEBI" id="CHEBI:15377"/>
        <dbReference type="ChEBI" id="CHEBI:15379"/>
        <dbReference type="ChEBI" id="CHEBI:16031"/>
        <dbReference type="ChEBI" id="CHEBI:16526"/>
        <dbReference type="ChEBI" id="CHEBI:57912"/>
        <dbReference type="EC" id="1.13.12.3"/>
    </reaction>
</comment>
<protein>
    <recommendedName>
        <fullName evidence="4">Tryptophan 2-monooxygenase</fullName>
        <ecNumber evidence="3">1.13.12.3</ecNumber>
    </recommendedName>
</protein>
<evidence type="ECO:0000256" key="6">
    <source>
        <dbReference type="ARBA" id="ARBA00047321"/>
    </source>
</evidence>
<keyword evidence="7" id="KW-0812">Transmembrane</keyword>
<feature type="transmembrane region" description="Helical" evidence="7">
    <location>
        <begin position="12"/>
        <end position="32"/>
    </location>
</feature>
<comment type="pathway">
    <text evidence="1">Plant hormone metabolism; auxin biosynthesis.</text>
</comment>
<evidence type="ECO:0000313" key="9">
    <source>
        <dbReference type="EMBL" id="SFC61618.1"/>
    </source>
</evidence>
<comment type="similarity">
    <text evidence="2">Belongs to the tryptophan 2-monooxygenase family.</text>
</comment>
<dbReference type="RefSeq" id="WP_047781967.1">
    <property type="nucleotide sequence ID" value="NZ_FOLW01000003.1"/>
</dbReference>
<dbReference type="Proteomes" id="UP000226420">
    <property type="component" value="Unassembled WGS sequence"/>
</dbReference>
<dbReference type="EC" id="1.13.12.3" evidence="3"/>
<dbReference type="GO" id="GO:0009851">
    <property type="term" value="P:auxin biosynthetic process"/>
    <property type="evidence" value="ECO:0007669"/>
    <property type="project" value="UniProtKB-KW"/>
</dbReference>
<sequence length="526" mass="57961">MNTKNVSRRDLLKVIGATAGGAVMYQVMTALAHANESDFTAPPVLGGAPNGSSVVILGAGIAGLVAAHELRKAGYKVTLLEYNNRVGGRAWAIHGGDKYTELGGFTQECRFDPGLYINPGPWRVPYHHRGYLHYAREFGVKLEAFNALNGNAFLHNSQAFGGKPQRYRHIVSDYNGQITELLSKAVTQDKLDDMVTKETQEVLLESLRSWGVLDKDFRYTPATASAQRGFAQDPGATADGVPSTPIKLDDILSSRLWETLSLPFSYEYGSSIFQPVGGMDALPKAMGKTLNDLVTFNAKVKKIIQSDKNVTVTYQDVANNNAEKTVQADWCICTIPFSILAQIEHNFSEAMEAGIASVPYAPSFKAGIQFKRRFWEEDEAIYGGITFTDLPIGQISYPSSDYLSKGKGVVLGSYLFGVNAFQFSSLSPEERLKKTMESFTKIHPQAKDEFDNGVTMAWHRSPFSLGCYGLWTTETRDKHFKNVSQMDNRVVMAGEHISYIPAWQEGAILSAMEAIRQVNERAAASK</sequence>
<gene>
    <name evidence="9" type="ORF">SAMN02745723_103122</name>
</gene>
<proteinExistence type="inferred from homology"/>
<dbReference type="EMBL" id="FOLW01000003">
    <property type="protein sequence ID" value="SFC61618.1"/>
    <property type="molecule type" value="Genomic_DNA"/>
</dbReference>
<feature type="domain" description="Spondin" evidence="8">
    <location>
        <begin position="451"/>
        <end position="526"/>
    </location>
</feature>
<comment type="caution">
    <text evidence="9">The sequence shown here is derived from an EMBL/GenBank/DDBJ whole genome shotgun (WGS) entry which is preliminary data.</text>
</comment>
<accession>A0AAJ4W9U7</accession>
<evidence type="ECO:0000256" key="2">
    <source>
        <dbReference type="ARBA" id="ARBA00005833"/>
    </source>
</evidence>
<keyword evidence="7" id="KW-1133">Transmembrane helix</keyword>
<dbReference type="AlphaFoldDB" id="A0AAJ4W9U7"/>
<dbReference type="InterPro" id="IPR006311">
    <property type="entry name" value="TAT_signal"/>
</dbReference>
<dbReference type="GO" id="GO:0001716">
    <property type="term" value="F:L-amino-acid oxidase activity"/>
    <property type="evidence" value="ECO:0007669"/>
    <property type="project" value="TreeGrafter"/>
</dbReference>
<evidence type="ECO:0000256" key="1">
    <source>
        <dbReference type="ARBA" id="ARBA00004814"/>
    </source>
</evidence>
<evidence type="ECO:0000256" key="3">
    <source>
        <dbReference type="ARBA" id="ARBA00012535"/>
    </source>
</evidence>
<dbReference type="SUPFAM" id="SSF51905">
    <property type="entry name" value="FAD/NAD(P)-binding domain"/>
    <property type="match status" value="1"/>
</dbReference>
<evidence type="ECO:0000313" key="10">
    <source>
        <dbReference type="Proteomes" id="UP000226420"/>
    </source>
</evidence>
<dbReference type="InterPro" id="IPR050281">
    <property type="entry name" value="Flavin_monoamine_oxidase"/>
</dbReference>
<dbReference type="PROSITE" id="PS51020">
    <property type="entry name" value="SPONDIN"/>
    <property type="match status" value="1"/>
</dbReference>
<evidence type="ECO:0000259" key="8">
    <source>
        <dbReference type="PROSITE" id="PS51020"/>
    </source>
</evidence>
<dbReference type="Gene3D" id="3.50.50.60">
    <property type="entry name" value="FAD/NAD(P)-binding domain"/>
    <property type="match status" value="1"/>
</dbReference>
<dbReference type="InterPro" id="IPR009465">
    <property type="entry name" value="Spondin_N"/>
</dbReference>
<dbReference type="Pfam" id="PF01593">
    <property type="entry name" value="Amino_oxidase"/>
    <property type="match status" value="1"/>
</dbReference>
<keyword evidence="5" id="KW-0073">Auxin biosynthesis</keyword>
<feature type="transmembrane region" description="Helical" evidence="7">
    <location>
        <begin position="52"/>
        <end position="70"/>
    </location>
</feature>
<dbReference type="PROSITE" id="PS51318">
    <property type="entry name" value="TAT"/>
    <property type="match status" value="1"/>
</dbReference>
<dbReference type="PANTHER" id="PTHR10742:SF342">
    <property type="entry name" value="AMINE OXIDASE"/>
    <property type="match status" value="1"/>
</dbReference>
<keyword evidence="7" id="KW-0472">Membrane</keyword>
<dbReference type="SUPFAM" id="SSF54373">
    <property type="entry name" value="FAD-linked reductases, C-terminal domain"/>
    <property type="match status" value="1"/>
</dbReference>
<organism evidence="9 10">
    <name type="scientific">Pragia fontium DSM 5563 = ATCC 49100</name>
    <dbReference type="NCBI Taxonomy" id="1122977"/>
    <lineage>
        <taxon>Bacteria</taxon>
        <taxon>Pseudomonadati</taxon>
        <taxon>Pseudomonadota</taxon>
        <taxon>Gammaproteobacteria</taxon>
        <taxon>Enterobacterales</taxon>
        <taxon>Budviciaceae</taxon>
        <taxon>Pragia</taxon>
    </lineage>
</organism>
<reference evidence="9 10" key="1">
    <citation type="submission" date="2016-10" db="EMBL/GenBank/DDBJ databases">
        <authorList>
            <person name="Varghese N."/>
            <person name="Submissions S."/>
        </authorList>
    </citation>
    <scope>NUCLEOTIDE SEQUENCE [LARGE SCALE GENOMIC DNA]</scope>
    <source>
        <strain evidence="9 10">DSM 5563</strain>
    </source>
</reference>
<name>A0AAJ4W9U7_9GAMM</name>
<dbReference type="InterPro" id="IPR036188">
    <property type="entry name" value="FAD/NAD-bd_sf"/>
</dbReference>
<dbReference type="PANTHER" id="PTHR10742">
    <property type="entry name" value="FLAVIN MONOAMINE OXIDASE"/>
    <property type="match status" value="1"/>
</dbReference>
<dbReference type="GO" id="GO:0050361">
    <property type="term" value="F:tryptophan 2-monooxygenase activity"/>
    <property type="evidence" value="ECO:0007669"/>
    <property type="project" value="UniProtKB-EC"/>
</dbReference>